<reference evidence="2" key="1">
    <citation type="journal article" date="2020" name="bioRxiv">
        <title>Comparative genomics of Chlamydomonas.</title>
        <authorList>
            <person name="Craig R.J."/>
            <person name="Hasan A.R."/>
            <person name="Ness R.W."/>
            <person name="Keightley P.D."/>
        </authorList>
    </citation>
    <scope>NUCLEOTIDE SEQUENCE</scope>
    <source>
        <strain evidence="2">CCAP 11/70</strain>
    </source>
</reference>
<dbReference type="Gene3D" id="2.130.10.30">
    <property type="entry name" value="Regulator of chromosome condensation 1/beta-lactamase-inhibitor protein II"/>
    <property type="match status" value="1"/>
</dbReference>
<proteinExistence type="predicted"/>
<feature type="repeat" description="RCC1" evidence="1">
    <location>
        <begin position="29"/>
        <end position="88"/>
    </location>
</feature>
<dbReference type="InterPro" id="IPR000408">
    <property type="entry name" value="Reg_chr_condens"/>
</dbReference>
<dbReference type="EMBL" id="JAEHOE010000139">
    <property type="protein sequence ID" value="KAG2484906.1"/>
    <property type="molecule type" value="Genomic_DNA"/>
</dbReference>
<organism evidence="2 3">
    <name type="scientific">Edaphochlamys debaryana</name>
    <dbReference type="NCBI Taxonomy" id="47281"/>
    <lineage>
        <taxon>Eukaryota</taxon>
        <taxon>Viridiplantae</taxon>
        <taxon>Chlorophyta</taxon>
        <taxon>core chlorophytes</taxon>
        <taxon>Chlorophyceae</taxon>
        <taxon>CS clade</taxon>
        <taxon>Chlamydomonadales</taxon>
        <taxon>Chlamydomonadales incertae sedis</taxon>
        <taxon>Edaphochlamys</taxon>
    </lineage>
</organism>
<accession>A0A835XJE3</accession>
<dbReference type="SUPFAM" id="SSF50985">
    <property type="entry name" value="RCC1/BLIP-II"/>
    <property type="match status" value="1"/>
</dbReference>
<evidence type="ECO:0000313" key="3">
    <source>
        <dbReference type="Proteomes" id="UP000612055"/>
    </source>
</evidence>
<dbReference type="PROSITE" id="PS51257">
    <property type="entry name" value="PROKAR_LIPOPROTEIN"/>
    <property type="match status" value="1"/>
</dbReference>
<protein>
    <submittedName>
        <fullName evidence="2">Uncharacterized protein</fullName>
    </submittedName>
</protein>
<keyword evidence="3" id="KW-1185">Reference proteome</keyword>
<dbReference type="Pfam" id="PF00415">
    <property type="entry name" value="RCC1"/>
    <property type="match status" value="1"/>
</dbReference>
<dbReference type="AlphaFoldDB" id="A0A835XJE3"/>
<gene>
    <name evidence="2" type="ORF">HYH03_016292</name>
</gene>
<comment type="caution">
    <text evidence="2">The sequence shown here is derived from an EMBL/GenBank/DDBJ whole genome shotgun (WGS) entry which is preliminary data.</text>
</comment>
<sequence>MGGVVKDLVLPTTGGYSCALISPAASGGSGVKCWGINGYGELGQGDRNDRGYAAATIPRLFPSVDLGTGRTAVRLATGNGHVCAVLQPGLGIKCWGHNDGGLLGQGYAEYAVGDEPGEMGDALPLTDLGWPLK</sequence>
<dbReference type="PROSITE" id="PS50012">
    <property type="entry name" value="RCC1_3"/>
    <property type="match status" value="1"/>
</dbReference>
<evidence type="ECO:0000256" key="1">
    <source>
        <dbReference type="PROSITE-ProRule" id="PRU00235"/>
    </source>
</evidence>
<dbReference type="Proteomes" id="UP000612055">
    <property type="component" value="Unassembled WGS sequence"/>
</dbReference>
<name>A0A835XJE3_9CHLO</name>
<evidence type="ECO:0000313" key="2">
    <source>
        <dbReference type="EMBL" id="KAG2484906.1"/>
    </source>
</evidence>
<dbReference type="OrthoDB" id="538768at2759"/>
<dbReference type="InterPro" id="IPR009091">
    <property type="entry name" value="RCC1/BLIP-II"/>
</dbReference>